<dbReference type="KEGG" id="hdf:AArcSl_0312"/>
<organism evidence="3 4">
    <name type="scientific">Halalkaliarchaeum desulfuricum</name>
    <dbReference type="NCBI Taxonomy" id="2055893"/>
    <lineage>
        <taxon>Archaea</taxon>
        <taxon>Methanobacteriati</taxon>
        <taxon>Methanobacteriota</taxon>
        <taxon>Stenosarchaea group</taxon>
        <taxon>Halobacteria</taxon>
        <taxon>Halobacteriales</taxon>
        <taxon>Haloferacaceae</taxon>
        <taxon>Halalkaliarchaeum</taxon>
    </lineage>
</organism>
<gene>
    <name evidence="3" type="ORF">AArcSl_0312</name>
</gene>
<proteinExistence type="predicted"/>
<dbReference type="AlphaFoldDB" id="A0A343TFU5"/>
<dbReference type="Proteomes" id="UP000263012">
    <property type="component" value="Chromosome"/>
</dbReference>
<keyword evidence="1" id="KW-0472">Membrane</keyword>
<dbReference type="InterPro" id="IPR055738">
    <property type="entry name" value="DUF7314"/>
</dbReference>
<reference evidence="4" key="1">
    <citation type="submission" date="2017-11" db="EMBL/GenBank/DDBJ databases">
        <title>Phenotypic and genomic properties of facultatively anaerobic sulfur-reducing natronoarchaea from hypersaline soda lakes.</title>
        <authorList>
            <person name="Sorokin D.Y."/>
            <person name="Kublanov I.V."/>
            <person name="Roman P."/>
            <person name="Sinninghe Damste J.S."/>
            <person name="Golyshin P.N."/>
            <person name="Rojo D."/>
            <person name="Ciordia S."/>
            <person name="Mena M.D.C."/>
            <person name="Ferrer M."/>
            <person name="Messina E."/>
            <person name="Smedile F."/>
            <person name="La Spada G."/>
            <person name="La Cono V."/>
            <person name="Yakimov M.M."/>
        </authorList>
    </citation>
    <scope>NUCLEOTIDE SEQUENCE [LARGE SCALE GENOMIC DNA]</scope>
    <source>
        <strain evidence="4">AArc-Sl</strain>
    </source>
</reference>
<sequence length="91" mass="10302">MADEFIKGLAFFTVGGLAWMTFAGWYQTPTFDTTRQLIAEPPEPNNFFDVLGILGAEVFLWVTLLGTLTFWVGIPAARELRRTLEERESTN</sequence>
<evidence type="ECO:0000256" key="1">
    <source>
        <dbReference type="SAM" id="Phobius"/>
    </source>
</evidence>
<keyword evidence="1" id="KW-0812">Transmembrane</keyword>
<feature type="domain" description="DUF7314" evidence="2">
    <location>
        <begin position="1"/>
        <end position="87"/>
    </location>
</feature>
<protein>
    <recommendedName>
        <fullName evidence="2">DUF7314 domain-containing protein</fullName>
    </recommendedName>
</protein>
<name>A0A343TFU5_9EURY</name>
<feature type="transmembrane region" description="Helical" evidence="1">
    <location>
        <begin position="9"/>
        <end position="27"/>
    </location>
</feature>
<dbReference type="Pfam" id="PF23996">
    <property type="entry name" value="DUF7314"/>
    <property type="match status" value="1"/>
</dbReference>
<evidence type="ECO:0000259" key="2">
    <source>
        <dbReference type="Pfam" id="PF23996"/>
    </source>
</evidence>
<keyword evidence="4" id="KW-1185">Reference proteome</keyword>
<dbReference type="OrthoDB" id="209648at2157"/>
<dbReference type="EMBL" id="CP025066">
    <property type="protein sequence ID" value="AUX07967.1"/>
    <property type="molecule type" value="Genomic_DNA"/>
</dbReference>
<feature type="transmembrane region" description="Helical" evidence="1">
    <location>
        <begin position="47"/>
        <end position="74"/>
    </location>
</feature>
<evidence type="ECO:0000313" key="3">
    <source>
        <dbReference type="EMBL" id="AUX07967.1"/>
    </source>
</evidence>
<accession>A0A343TFU5</accession>
<evidence type="ECO:0000313" key="4">
    <source>
        <dbReference type="Proteomes" id="UP000263012"/>
    </source>
</evidence>
<dbReference type="GeneID" id="37876647"/>
<keyword evidence="1" id="KW-1133">Transmembrane helix</keyword>
<dbReference type="RefSeq" id="WP_119814055.1">
    <property type="nucleotide sequence ID" value="NZ_CP025066.1"/>
</dbReference>